<reference evidence="1" key="1">
    <citation type="submission" date="2018-11" db="EMBL/GenBank/DDBJ databases">
        <authorList>
            <consortium name="Pathogen Informatics"/>
        </authorList>
    </citation>
    <scope>NUCLEOTIDE SEQUENCE</scope>
</reference>
<name>A0A448WV58_9PLAT</name>
<evidence type="ECO:0000313" key="1">
    <source>
        <dbReference type="EMBL" id="VEL20920.1"/>
    </source>
</evidence>
<evidence type="ECO:0000313" key="2">
    <source>
        <dbReference type="Proteomes" id="UP000784294"/>
    </source>
</evidence>
<accession>A0A448WV58</accession>
<dbReference type="Proteomes" id="UP000784294">
    <property type="component" value="Unassembled WGS sequence"/>
</dbReference>
<gene>
    <name evidence="1" type="ORF">PXEA_LOCUS14360</name>
</gene>
<dbReference type="AlphaFoldDB" id="A0A448WV58"/>
<protein>
    <submittedName>
        <fullName evidence="1">Uncharacterized protein</fullName>
    </submittedName>
</protein>
<sequence length="129" mass="14052">MPHDTSVGVQKCWYSLQIVNCFCSASSFASSFLLPQRNASPKPSSCLVHGDLPIKVKEEDASEVCGVKVRDFVSDYSIRTDLVVTKTQTGRGVASSTLRIIFPATHNCTAIKNDDVDDDDDDDADTDGY</sequence>
<comment type="caution">
    <text evidence="1">The sequence shown here is derived from an EMBL/GenBank/DDBJ whole genome shotgun (WGS) entry which is preliminary data.</text>
</comment>
<dbReference type="EMBL" id="CAAALY010048594">
    <property type="protein sequence ID" value="VEL20920.1"/>
    <property type="molecule type" value="Genomic_DNA"/>
</dbReference>
<keyword evidence="2" id="KW-1185">Reference proteome</keyword>
<organism evidence="1 2">
    <name type="scientific">Protopolystoma xenopodis</name>
    <dbReference type="NCBI Taxonomy" id="117903"/>
    <lineage>
        <taxon>Eukaryota</taxon>
        <taxon>Metazoa</taxon>
        <taxon>Spiralia</taxon>
        <taxon>Lophotrochozoa</taxon>
        <taxon>Platyhelminthes</taxon>
        <taxon>Monogenea</taxon>
        <taxon>Polyopisthocotylea</taxon>
        <taxon>Polystomatidea</taxon>
        <taxon>Polystomatidae</taxon>
        <taxon>Protopolystoma</taxon>
    </lineage>
</organism>
<proteinExistence type="predicted"/>